<dbReference type="PANTHER" id="PTHR32063:SF18">
    <property type="entry name" value="CATION EFFLUX SYSTEM PROTEIN"/>
    <property type="match status" value="1"/>
</dbReference>
<comment type="caution">
    <text evidence="2">The sequence shown here is derived from an EMBL/GenBank/DDBJ whole genome shotgun (WGS) entry which is preliminary data.</text>
</comment>
<dbReference type="Gene3D" id="3.30.70.1320">
    <property type="entry name" value="Multidrug efflux transporter AcrB pore domain like"/>
    <property type="match status" value="1"/>
</dbReference>
<evidence type="ECO:0000313" key="3">
    <source>
        <dbReference type="Proteomes" id="UP000503840"/>
    </source>
</evidence>
<keyword evidence="1" id="KW-1133">Transmembrane helix</keyword>
<evidence type="ECO:0000256" key="1">
    <source>
        <dbReference type="SAM" id="Phobius"/>
    </source>
</evidence>
<keyword evidence="1" id="KW-0812">Transmembrane</keyword>
<dbReference type="SUPFAM" id="SSF82714">
    <property type="entry name" value="Multidrug efflux transporter AcrB TolC docking domain, DN and DC subdomains"/>
    <property type="match status" value="2"/>
</dbReference>
<dbReference type="GO" id="GO:0005886">
    <property type="term" value="C:plasma membrane"/>
    <property type="evidence" value="ECO:0007669"/>
    <property type="project" value="TreeGrafter"/>
</dbReference>
<feature type="transmembrane region" description="Helical" evidence="1">
    <location>
        <begin position="904"/>
        <end position="927"/>
    </location>
</feature>
<dbReference type="Gene3D" id="3.30.70.1430">
    <property type="entry name" value="Multidrug efflux transporter AcrB pore domain"/>
    <property type="match status" value="2"/>
</dbReference>
<dbReference type="Pfam" id="PF00873">
    <property type="entry name" value="ACR_tran"/>
    <property type="match status" value="1"/>
</dbReference>
<dbReference type="EMBL" id="BLVO01000012">
    <property type="protein sequence ID" value="GFM32813.1"/>
    <property type="molecule type" value="Genomic_DNA"/>
</dbReference>
<sequence>MNIAEFSIRRRVSTLALTIALILGGLAAYMSMGRLEDPEFTIKDAQIITQYPGASAREVAEEVTDVLESAVQQMGQLKRVTSVSKPGLSTITVTIKDEYGKERLAQVWDELRRKVGDSTASLPPGAKTPLVVDDFGDVYGIFFAVTADGYSYKELKDYVDTLRKEMLVVQDVAKVTIWGAQPEAVYVEISRARMRALGVSMNSVLSVLSQRNLVTDAGNVLVNPEYIRISPSGGIASVEELGDLFITDAGSGTLVYLRDIATITRGYVDPPKKMMRQNGKIALGVGISLAEGGNIVDLGERVKAKLRQMDPDTPVGIVIDPVYFQPDYVTKAVDGFAVSLLEAIVIVIGVLMITMGLRSGLIIGSVLLITVAGSFIFMKMMDIQLQRISLGALIIALGMLVDNAIVVTEGMLVRIQQGENRIAAAGAVVRQNLWPLLGATAIAIMAFAAIGLSEDNTGEYCGSLFWVLLISLLLSWVTAITTTPLLCEMFLKGGAAGDKDAYGGVVFSAYRNMLRFCLNNRWVTVGAMVALLVASIYGFGFVKQSFFPDSTQPQFFVDFWKPEGTDIRQTSSELKELEQRVLSDPRVEFVSTFVGGGAPRFMLVYGPEKDYSNYGQLIVTVKDFRDIPAMIEEYRNILPEHHPEAFFKFKKVRLGPGRDDPVEIRFSGPDPEVLRTISEQAKSIMRANANAQGVRDNWREKVKVLEPVIAEAAAKRAGVDTTDIAKALQMAFTGSTVGVYREGDSLLPIIARPPADERLDVGRITDVQVWSPSQNAMIPLNQVVSGFRTINDFNLLQRRDRKYTITAACEPVSGLASVLFSELRPRLEAMKLPAGYSMEWGGEFEDSTNAQTGLASSIPPTIVLMVLITVVLFNALRPPLIIWLTVPLAAIGVTSGLLATGQPFGFMALLGFLSLSGMLIKNAIVLLDEIAVQIADGREPFHAVLEASVSRMRPVLMAAGTTVLGMLPLLMDAFFAAMAVTIMAGLTFASILTLVVVPVLYVIFYRLKEDTSA</sequence>
<dbReference type="Gene3D" id="3.30.2090.10">
    <property type="entry name" value="Multidrug efflux transporter AcrB TolC docking domain, DN and DC subdomains"/>
    <property type="match status" value="2"/>
</dbReference>
<dbReference type="InterPro" id="IPR001036">
    <property type="entry name" value="Acrflvin-R"/>
</dbReference>
<evidence type="ECO:0000313" key="2">
    <source>
        <dbReference type="EMBL" id="GFM32813.1"/>
    </source>
</evidence>
<name>A0A7J0BGF7_9BACT</name>
<keyword evidence="3" id="KW-1185">Reference proteome</keyword>
<gene>
    <name evidence="2" type="ORF">DSM101010T_11780</name>
</gene>
<dbReference type="RefSeq" id="WP_174404485.1">
    <property type="nucleotide sequence ID" value="NZ_BLVO01000012.1"/>
</dbReference>
<feature type="transmembrane region" description="Helical" evidence="1">
    <location>
        <begin position="982"/>
        <end position="1004"/>
    </location>
</feature>
<dbReference type="Gene3D" id="1.20.1640.10">
    <property type="entry name" value="Multidrug efflux transporter AcrB transmembrane domain"/>
    <property type="match status" value="2"/>
</dbReference>
<organism evidence="2 3">
    <name type="scientific">Desulfovibrio subterraneus</name>
    <dbReference type="NCBI Taxonomy" id="2718620"/>
    <lineage>
        <taxon>Bacteria</taxon>
        <taxon>Pseudomonadati</taxon>
        <taxon>Thermodesulfobacteriota</taxon>
        <taxon>Desulfovibrionia</taxon>
        <taxon>Desulfovibrionales</taxon>
        <taxon>Desulfovibrionaceae</taxon>
        <taxon>Desulfovibrio</taxon>
    </lineage>
</organism>
<feature type="transmembrane region" description="Helical" evidence="1">
    <location>
        <begin position="433"/>
        <end position="452"/>
    </location>
</feature>
<feature type="transmembrane region" description="Helical" evidence="1">
    <location>
        <begin position="522"/>
        <end position="542"/>
    </location>
</feature>
<dbReference type="PANTHER" id="PTHR32063">
    <property type="match status" value="1"/>
</dbReference>
<dbReference type="Proteomes" id="UP000503840">
    <property type="component" value="Unassembled WGS sequence"/>
</dbReference>
<dbReference type="PRINTS" id="PR00702">
    <property type="entry name" value="ACRIFLAVINRP"/>
</dbReference>
<accession>A0A7J0BGF7</accession>
<feature type="transmembrane region" description="Helical" evidence="1">
    <location>
        <begin position="464"/>
        <end position="487"/>
    </location>
</feature>
<dbReference type="SUPFAM" id="SSF82866">
    <property type="entry name" value="Multidrug efflux transporter AcrB transmembrane domain"/>
    <property type="match status" value="2"/>
</dbReference>
<reference evidence="2 3" key="1">
    <citation type="submission" date="2020-05" db="EMBL/GenBank/DDBJ databases">
        <title>Draft genome sequence of Desulfovibrio sp. strain HN2T.</title>
        <authorList>
            <person name="Ueno A."/>
            <person name="Tamazawa S."/>
            <person name="Tamamura S."/>
            <person name="Murakami T."/>
            <person name="Kiyama T."/>
            <person name="Inomata H."/>
            <person name="Amano Y."/>
            <person name="Miyakawa K."/>
            <person name="Tamaki H."/>
            <person name="Naganuma T."/>
            <person name="Kaneko K."/>
        </authorList>
    </citation>
    <scope>NUCLEOTIDE SEQUENCE [LARGE SCALE GENOMIC DNA]</scope>
    <source>
        <strain evidence="2 3">HN2</strain>
    </source>
</reference>
<dbReference type="AlphaFoldDB" id="A0A7J0BGF7"/>
<feature type="transmembrane region" description="Helical" evidence="1">
    <location>
        <begin position="854"/>
        <end position="873"/>
    </location>
</feature>
<proteinExistence type="predicted"/>
<feature type="transmembrane region" description="Helical" evidence="1">
    <location>
        <begin position="335"/>
        <end position="353"/>
    </location>
</feature>
<keyword evidence="1" id="KW-0472">Membrane</keyword>
<protein>
    <submittedName>
        <fullName evidence="2">Multidrug transporter AcrB</fullName>
    </submittedName>
</protein>
<feature type="transmembrane region" description="Helical" evidence="1">
    <location>
        <begin position="390"/>
        <end position="412"/>
    </location>
</feature>
<feature type="transmembrane region" description="Helical" evidence="1">
    <location>
        <begin position="955"/>
        <end position="976"/>
    </location>
</feature>
<feature type="transmembrane region" description="Helical" evidence="1">
    <location>
        <begin position="360"/>
        <end position="378"/>
    </location>
</feature>
<feature type="transmembrane region" description="Helical" evidence="1">
    <location>
        <begin position="880"/>
        <end position="898"/>
    </location>
</feature>
<dbReference type="Gene3D" id="3.30.70.1440">
    <property type="entry name" value="Multidrug efflux transporter AcrB pore domain"/>
    <property type="match status" value="1"/>
</dbReference>
<dbReference type="SUPFAM" id="SSF82693">
    <property type="entry name" value="Multidrug efflux transporter AcrB pore domain, PN1, PN2, PC1 and PC2 subdomains"/>
    <property type="match status" value="3"/>
</dbReference>
<dbReference type="InterPro" id="IPR027463">
    <property type="entry name" value="AcrB_DN_DC_subdom"/>
</dbReference>
<dbReference type="GO" id="GO:0042910">
    <property type="term" value="F:xenobiotic transmembrane transporter activity"/>
    <property type="evidence" value="ECO:0007669"/>
    <property type="project" value="TreeGrafter"/>
</dbReference>